<keyword evidence="5" id="KW-0732">Signal</keyword>
<sequence length="162" mass="18494">KKSRMSPFLVTALLASSVLLADGANIAARAGCPSGWFSYKRVCYGYFTEKMSFYSAETECQRFGHGVHLASIMTNAEASIITARLRERGASSSVWIGLNDPEKNGKWEWIDGSMVKFRNWYSYQPDNYLASEYCGELYFSDLQRWNDRNCEGEQPFLCKYQP</sequence>
<dbReference type="PROSITE" id="PS50041">
    <property type="entry name" value="C_TYPE_LECTIN_2"/>
    <property type="match status" value="1"/>
</dbReference>
<evidence type="ECO:0000259" key="6">
    <source>
        <dbReference type="PROSITE" id="PS50041"/>
    </source>
</evidence>
<reference evidence="7" key="2">
    <citation type="submission" date="2025-08" db="UniProtKB">
        <authorList>
            <consortium name="Ensembl"/>
        </authorList>
    </citation>
    <scope>IDENTIFICATION</scope>
</reference>
<dbReference type="Proteomes" id="UP000008672">
    <property type="component" value="Unassembled WGS sequence"/>
</dbReference>
<dbReference type="PRINTS" id="PR01504">
    <property type="entry name" value="PNCREATITSAP"/>
</dbReference>
<dbReference type="EMBL" id="AFYH01228829">
    <property type="status" value="NOT_ANNOTATED_CDS"/>
    <property type="molecule type" value="Genomic_DNA"/>
</dbReference>
<dbReference type="OMA" id="YSAETEC"/>
<dbReference type="SMART" id="SM00034">
    <property type="entry name" value="CLECT"/>
    <property type="match status" value="1"/>
</dbReference>
<name>H3AC89_LATCH</name>
<dbReference type="InterPro" id="IPR050111">
    <property type="entry name" value="C-type_lectin/snaclec_domain"/>
</dbReference>
<organism evidence="7 8">
    <name type="scientific">Latimeria chalumnae</name>
    <name type="common">Coelacanth</name>
    <dbReference type="NCBI Taxonomy" id="7897"/>
    <lineage>
        <taxon>Eukaryota</taxon>
        <taxon>Metazoa</taxon>
        <taxon>Chordata</taxon>
        <taxon>Craniata</taxon>
        <taxon>Vertebrata</taxon>
        <taxon>Euteleostomi</taxon>
        <taxon>Coelacanthiformes</taxon>
        <taxon>Coelacanthidae</taxon>
        <taxon>Latimeria</taxon>
    </lineage>
</organism>
<keyword evidence="4" id="KW-1015">Disulfide bond</keyword>
<keyword evidence="8" id="KW-1185">Reference proteome</keyword>
<dbReference type="PROSITE" id="PS00615">
    <property type="entry name" value="C_TYPE_LECTIN_1"/>
    <property type="match status" value="1"/>
</dbReference>
<feature type="signal peptide" evidence="5">
    <location>
        <begin position="1"/>
        <end position="23"/>
    </location>
</feature>
<keyword evidence="2" id="KW-0964">Secreted</keyword>
<evidence type="ECO:0000313" key="7">
    <source>
        <dbReference type="Ensembl" id="ENSLACP00000007260.1"/>
    </source>
</evidence>
<evidence type="ECO:0000256" key="3">
    <source>
        <dbReference type="ARBA" id="ARBA00022734"/>
    </source>
</evidence>
<dbReference type="GO" id="GO:0005576">
    <property type="term" value="C:extracellular region"/>
    <property type="evidence" value="ECO:0007669"/>
    <property type="project" value="UniProtKB-SubCell"/>
</dbReference>
<dbReference type="FunFam" id="3.10.100.10:FF:000015">
    <property type="entry name" value="C-type lectin Cal"/>
    <property type="match status" value="1"/>
</dbReference>
<dbReference type="FunCoup" id="H3AC89">
    <property type="interactions" value="302"/>
</dbReference>
<reference evidence="8" key="1">
    <citation type="submission" date="2011-08" db="EMBL/GenBank/DDBJ databases">
        <title>The draft genome of Latimeria chalumnae.</title>
        <authorList>
            <person name="Di Palma F."/>
            <person name="Alfoldi J."/>
            <person name="Johnson J."/>
            <person name="Berlin A."/>
            <person name="Gnerre S."/>
            <person name="Jaffe D."/>
            <person name="MacCallum I."/>
            <person name="Young S."/>
            <person name="Walker B.J."/>
            <person name="Lander E."/>
            <person name="Lindblad-Toh K."/>
        </authorList>
    </citation>
    <scope>NUCLEOTIDE SEQUENCE [LARGE SCALE GENOMIC DNA]</scope>
    <source>
        <strain evidence="8">Wild caught</strain>
    </source>
</reference>
<dbReference type="PANTHER" id="PTHR22803">
    <property type="entry name" value="MANNOSE, PHOSPHOLIPASE, LECTIN RECEPTOR RELATED"/>
    <property type="match status" value="1"/>
</dbReference>
<proteinExistence type="predicted"/>
<protein>
    <recommendedName>
        <fullName evidence="6">C-type lectin domain-containing protein</fullName>
    </recommendedName>
</protein>
<evidence type="ECO:0000256" key="2">
    <source>
        <dbReference type="ARBA" id="ARBA00022525"/>
    </source>
</evidence>
<dbReference type="eggNOG" id="KOG4297">
    <property type="taxonomic scope" value="Eukaryota"/>
</dbReference>
<dbReference type="InterPro" id="IPR016186">
    <property type="entry name" value="C-type_lectin-like/link_sf"/>
</dbReference>
<evidence type="ECO:0000256" key="4">
    <source>
        <dbReference type="ARBA" id="ARBA00023157"/>
    </source>
</evidence>
<dbReference type="GeneTree" id="ENSGT00940000161814"/>
<dbReference type="InterPro" id="IPR018378">
    <property type="entry name" value="C-type_lectin_CS"/>
</dbReference>
<dbReference type="Pfam" id="PF00059">
    <property type="entry name" value="Lectin_C"/>
    <property type="match status" value="1"/>
</dbReference>
<dbReference type="InterPro" id="IPR016187">
    <property type="entry name" value="CTDL_fold"/>
</dbReference>
<dbReference type="Gene3D" id="3.10.100.10">
    <property type="entry name" value="Mannose-Binding Protein A, subunit A"/>
    <property type="match status" value="1"/>
</dbReference>
<dbReference type="Ensembl" id="ENSLACT00000007320.1">
    <property type="protein sequence ID" value="ENSLACP00000007260.1"/>
    <property type="gene ID" value="ENSLACG00000006439.1"/>
</dbReference>
<dbReference type="EMBL" id="AFYH01228828">
    <property type="status" value="NOT_ANNOTATED_CDS"/>
    <property type="molecule type" value="Genomic_DNA"/>
</dbReference>
<reference evidence="7" key="3">
    <citation type="submission" date="2025-09" db="UniProtKB">
        <authorList>
            <consortium name="Ensembl"/>
        </authorList>
    </citation>
    <scope>IDENTIFICATION</scope>
</reference>
<accession>H3AC89</accession>
<feature type="domain" description="C-type lectin" evidence="6">
    <location>
        <begin position="39"/>
        <end position="159"/>
    </location>
</feature>
<dbReference type="GO" id="GO:0030246">
    <property type="term" value="F:carbohydrate binding"/>
    <property type="evidence" value="ECO:0007669"/>
    <property type="project" value="UniProtKB-KW"/>
</dbReference>
<dbReference type="STRING" id="7897.ENSLACP00000007260"/>
<evidence type="ECO:0000256" key="5">
    <source>
        <dbReference type="SAM" id="SignalP"/>
    </source>
</evidence>
<feature type="chain" id="PRO_5003579799" description="C-type lectin domain-containing protein" evidence="5">
    <location>
        <begin position="24"/>
        <end position="162"/>
    </location>
</feature>
<evidence type="ECO:0000313" key="8">
    <source>
        <dbReference type="Proteomes" id="UP000008672"/>
    </source>
</evidence>
<dbReference type="HOGENOM" id="CLU_049894_10_1_1"/>
<evidence type="ECO:0000256" key="1">
    <source>
        <dbReference type="ARBA" id="ARBA00004613"/>
    </source>
</evidence>
<dbReference type="InParanoid" id="H3AC89"/>
<comment type="subcellular location">
    <subcellularLocation>
        <location evidence="1">Secreted</location>
    </subcellularLocation>
</comment>
<dbReference type="SUPFAM" id="SSF56436">
    <property type="entry name" value="C-type lectin-like"/>
    <property type="match status" value="1"/>
</dbReference>
<keyword evidence="3" id="KW-0430">Lectin</keyword>
<dbReference type="InterPro" id="IPR001304">
    <property type="entry name" value="C-type_lectin-like"/>
</dbReference>
<dbReference type="AlphaFoldDB" id="H3AC89"/>